<gene>
    <name evidence="2" type="ORF">J4G33_04160</name>
</gene>
<evidence type="ECO:0000313" key="2">
    <source>
        <dbReference type="EMBL" id="MBO1750991.1"/>
    </source>
</evidence>
<comment type="caution">
    <text evidence="2">The sequence shown here is derived from an EMBL/GenBank/DDBJ whole genome shotgun (WGS) entry which is preliminary data.</text>
</comment>
<feature type="region of interest" description="Disordered" evidence="1">
    <location>
        <begin position="1"/>
        <end position="22"/>
    </location>
</feature>
<protein>
    <submittedName>
        <fullName evidence="2">Uncharacterized protein</fullName>
    </submittedName>
</protein>
<keyword evidence="3" id="KW-1185">Reference proteome</keyword>
<dbReference type="InterPro" id="IPR046291">
    <property type="entry name" value="DUF6328"/>
</dbReference>
<sequence length="80" mass="8600">MAAGQDEAAAGPTLDGRHESPIERLDRHWSEILHELRVARTGIDDDGAGWFVLPAVLGRRAQAGVDRSEAENTGAGRPSR</sequence>
<dbReference type="EMBL" id="JAGEMK010000001">
    <property type="protein sequence ID" value="MBO1750991.1"/>
    <property type="molecule type" value="Genomic_DNA"/>
</dbReference>
<accession>A0A939LNF1</accession>
<name>A0A939LNF1_9CELL</name>
<dbReference type="AlphaFoldDB" id="A0A939LNF1"/>
<organism evidence="2 3">
    <name type="scientific">Actinotalea soli</name>
    <dbReference type="NCBI Taxonomy" id="2819234"/>
    <lineage>
        <taxon>Bacteria</taxon>
        <taxon>Bacillati</taxon>
        <taxon>Actinomycetota</taxon>
        <taxon>Actinomycetes</taxon>
        <taxon>Micrococcales</taxon>
        <taxon>Cellulomonadaceae</taxon>
        <taxon>Actinotalea</taxon>
    </lineage>
</organism>
<dbReference type="Proteomes" id="UP000664209">
    <property type="component" value="Unassembled WGS sequence"/>
</dbReference>
<evidence type="ECO:0000313" key="3">
    <source>
        <dbReference type="Proteomes" id="UP000664209"/>
    </source>
</evidence>
<dbReference type="Pfam" id="PF19853">
    <property type="entry name" value="DUF6328"/>
    <property type="match status" value="1"/>
</dbReference>
<reference evidence="2" key="1">
    <citation type="submission" date="2021-03" db="EMBL/GenBank/DDBJ databases">
        <title>Actinotalea soli sp. nov., isolated from soil.</title>
        <authorList>
            <person name="Ping W."/>
            <person name="Zhang J."/>
        </authorList>
    </citation>
    <scope>NUCLEOTIDE SEQUENCE</scope>
    <source>
        <strain evidence="2">BY-33</strain>
    </source>
</reference>
<proteinExistence type="predicted"/>
<evidence type="ECO:0000256" key="1">
    <source>
        <dbReference type="SAM" id="MobiDB-lite"/>
    </source>
</evidence>
<dbReference type="RefSeq" id="WP_208054588.1">
    <property type="nucleotide sequence ID" value="NZ_JAGEMK010000001.1"/>
</dbReference>